<accession>A0A7W9M000</accession>
<dbReference type="AlphaFoldDB" id="A0A7W9M000"/>
<feature type="signal peptide" evidence="4">
    <location>
        <begin position="1"/>
        <end position="21"/>
    </location>
</feature>
<keyword evidence="8" id="KW-1185">Reference proteome</keyword>
<dbReference type="Gene3D" id="3.40.50.2000">
    <property type="entry name" value="Glycogen Phosphorylase B"/>
    <property type="match status" value="2"/>
</dbReference>
<comment type="caution">
    <text evidence="7">The sequence shown here is derived from an EMBL/GenBank/DDBJ whole genome shotgun (WGS) entry which is preliminary data.</text>
</comment>
<evidence type="ECO:0000256" key="4">
    <source>
        <dbReference type="SAM" id="SignalP"/>
    </source>
</evidence>
<dbReference type="GO" id="GO:0017000">
    <property type="term" value="P:antibiotic biosynthetic process"/>
    <property type="evidence" value="ECO:0007669"/>
    <property type="project" value="UniProtKB-ARBA"/>
</dbReference>
<feature type="domain" description="Erythromycin biosynthesis protein CIII-like C-terminal" evidence="5">
    <location>
        <begin position="234"/>
        <end position="371"/>
    </location>
</feature>
<evidence type="ECO:0000313" key="8">
    <source>
        <dbReference type="Proteomes" id="UP000552097"/>
    </source>
</evidence>
<dbReference type="Proteomes" id="UP000552097">
    <property type="component" value="Unassembled WGS sequence"/>
</dbReference>
<comment type="similarity">
    <text evidence="1">Belongs to the glycosyltransferase 28 family.</text>
</comment>
<organism evidence="7 8">
    <name type="scientific">Saccharothrix ecbatanensis</name>
    <dbReference type="NCBI Taxonomy" id="1105145"/>
    <lineage>
        <taxon>Bacteria</taxon>
        <taxon>Bacillati</taxon>
        <taxon>Actinomycetota</taxon>
        <taxon>Actinomycetes</taxon>
        <taxon>Pseudonocardiales</taxon>
        <taxon>Pseudonocardiaceae</taxon>
        <taxon>Saccharothrix</taxon>
    </lineage>
</organism>
<dbReference type="FunFam" id="3.40.50.2000:FF:000072">
    <property type="entry name" value="Glycosyl transferase"/>
    <property type="match status" value="1"/>
</dbReference>
<feature type="domain" description="Erythromycin biosynthesis protein CIII-like N-terminal" evidence="6">
    <location>
        <begin position="22"/>
        <end position="219"/>
    </location>
</feature>
<dbReference type="InterPro" id="IPR002213">
    <property type="entry name" value="UDP_glucos_trans"/>
</dbReference>
<dbReference type="SUPFAM" id="SSF53756">
    <property type="entry name" value="UDP-Glycosyltransferase/glycogen phosphorylase"/>
    <property type="match status" value="1"/>
</dbReference>
<evidence type="ECO:0000256" key="1">
    <source>
        <dbReference type="ARBA" id="ARBA00006962"/>
    </source>
</evidence>
<dbReference type="GO" id="GO:0016758">
    <property type="term" value="F:hexosyltransferase activity"/>
    <property type="evidence" value="ECO:0007669"/>
    <property type="project" value="UniProtKB-ARBA"/>
</dbReference>
<reference evidence="7 8" key="1">
    <citation type="submission" date="2020-08" db="EMBL/GenBank/DDBJ databases">
        <title>Sequencing the genomes of 1000 actinobacteria strains.</title>
        <authorList>
            <person name="Klenk H.-P."/>
        </authorList>
    </citation>
    <scope>NUCLEOTIDE SEQUENCE [LARGE SCALE GENOMIC DNA]</scope>
    <source>
        <strain evidence="7 8">DSM 45486</strain>
    </source>
</reference>
<dbReference type="InterPro" id="IPR050426">
    <property type="entry name" value="Glycosyltransferase_28"/>
</dbReference>
<proteinExistence type="inferred from homology"/>
<name>A0A7W9M000_9PSEU</name>
<keyword evidence="4" id="KW-0732">Signal</keyword>
<dbReference type="GO" id="GO:0008194">
    <property type="term" value="F:UDP-glycosyltransferase activity"/>
    <property type="evidence" value="ECO:0007669"/>
    <property type="project" value="InterPro"/>
</dbReference>
<dbReference type="CDD" id="cd03784">
    <property type="entry name" value="GT1_Gtf-like"/>
    <property type="match status" value="1"/>
</dbReference>
<evidence type="ECO:0000256" key="2">
    <source>
        <dbReference type="ARBA" id="ARBA00022676"/>
    </source>
</evidence>
<dbReference type="RefSeq" id="WP_184919155.1">
    <property type="nucleotide sequence ID" value="NZ_JACHMO010000001.1"/>
</dbReference>
<sequence length="380" mass="40190">MRVMFCAAPGVGHLFPLVSLAWAFRAAGHDVVVTVAEHSARAAAAGLEVVDVAPGFSSVAVFEEVARDYPDFAATATTKPVVDVSDWAPSIAAVNRRAVDRTVQLADEWEPDLVVYDQGATAGLFGAARRGVPAVQRNLGGNRTGRLHKAVGGYLQDLCERYRVVLPEPDVTLEAFPPSMLQYEPEGWFTRWVTYSGGAVLDDWLTRAPERPRIAITLGTIELQTFGVDSVAPLLAAAAGADAEFVLALGDVDISPLGELPPNVRSVGWVPLHVLLRTCAAVVHHGGSATTITAVDSGVPQLAAVDPRDQMQHVTCNAIRHSGVGLVCDRADVTSALLERLVVDDGLRAATAAVRAEIAGLPSPAVVVDRIADQLADRLP</sequence>
<feature type="chain" id="PRO_5030601317" evidence="4">
    <location>
        <begin position="22"/>
        <end position="380"/>
    </location>
</feature>
<keyword evidence="2" id="KW-0328">Glycosyltransferase</keyword>
<dbReference type="PANTHER" id="PTHR48050:SF13">
    <property type="entry name" value="STEROL 3-BETA-GLUCOSYLTRANSFERASE UGT80A2"/>
    <property type="match status" value="1"/>
</dbReference>
<dbReference type="InterPro" id="IPR048284">
    <property type="entry name" value="EryCIII-like_N"/>
</dbReference>
<gene>
    <name evidence="7" type="ORF">F4560_002218</name>
</gene>
<keyword evidence="3 7" id="KW-0808">Transferase</keyword>
<protein>
    <submittedName>
        <fullName evidence="7">UDP:flavonoid glycosyltransferase YjiC (YdhE family)</fullName>
    </submittedName>
</protein>
<dbReference type="Pfam" id="PF06722">
    <property type="entry name" value="EryCIII-like_C"/>
    <property type="match status" value="1"/>
</dbReference>
<evidence type="ECO:0000259" key="5">
    <source>
        <dbReference type="Pfam" id="PF06722"/>
    </source>
</evidence>
<dbReference type="Pfam" id="PF21036">
    <property type="entry name" value="EryCIII-like_N"/>
    <property type="match status" value="1"/>
</dbReference>
<evidence type="ECO:0000256" key="3">
    <source>
        <dbReference type="ARBA" id="ARBA00022679"/>
    </source>
</evidence>
<evidence type="ECO:0000259" key="6">
    <source>
        <dbReference type="Pfam" id="PF21036"/>
    </source>
</evidence>
<dbReference type="EMBL" id="JACHMO010000001">
    <property type="protein sequence ID" value="MBB5802450.1"/>
    <property type="molecule type" value="Genomic_DNA"/>
</dbReference>
<dbReference type="PANTHER" id="PTHR48050">
    <property type="entry name" value="STEROL 3-BETA-GLUCOSYLTRANSFERASE"/>
    <property type="match status" value="1"/>
</dbReference>
<evidence type="ECO:0000313" key="7">
    <source>
        <dbReference type="EMBL" id="MBB5802450.1"/>
    </source>
</evidence>
<dbReference type="InterPro" id="IPR010610">
    <property type="entry name" value="EryCIII-like_C"/>
</dbReference>